<evidence type="ECO:0000313" key="3">
    <source>
        <dbReference type="Proteomes" id="UP000176740"/>
    </source>
</evidence>
<evidence type="ECO:0000313" key="2">
    <source>
        <dbReference type="EMBL" id="OGD98047.1"/>
    </source>
</evidence>
<protein>
    <submittedName>
        <fullName evidence="2">Uncharacterized protein</fullName>
    </submittedName>
</protein>
<keyword evidence="1" id="KW-1133">Transmembrane helix</keyword>
<proteinExistence type="predicted"/>
<reference evidence="2 3" key="1">
    <citation type="journal article" date="2016" name="Nat. Commun.">
        <title>Thousands of microbial genomes shed light on interconnected biogeochemical processes in an aquifer system.</title>
        <authorList>
            <person name="Anantharaman K."/>
            <person name="Brown C.T."/>
            <person name="Hug L.A."/>
            <person name="Sharon I."/>
            <person name="Castelle C.J."/>
            <person name="Probst A.J."/>
            <person name="Thomas B.C."/>
            <person name="Singh A."/>
            <person name="Wilkins M.J."/>
            <person name="Karaoz U."/>
            <person name="Brodie E.L."/>
            <person name="Williams K.H."/>
            <person name="Hubbard S.S."/>
            <person name="Banfield J.F."/>
        </authorList>
    </citation>
    <scope>NUCLEOTIDE SEQUENCE [LARGE SCALE GENOMIC DNA]</scope>
</reference>
<comment type="caution">
    <text evidence="2">The sequence shown here is derived from an EMBL/GenBank/DDBJ whole genome shotgun (WGS) entry which is preliminary data.</text>
</comment>
<dbReference type="AlphaFoldDB" id="A0A1F5H1X8"/>
<dbReference type="Proteomes" id="UP000176740">
    <property type="component" value="Unassembled WGS sequence"/>
</dbReference>
<accession>A0A1F5H1X8</accession>
<organism evidence="2 3">
    <name type="scientific">Candidatus Curtissbacteria bacterium RIFCSPLOWO2_01_FULL_38_11b</name>
    <dbReference type="NCBI Taxonomy" id="1797725"/>
    <lineage>
        <taxon>Bacteria</taxon>
        <taxon>Candidatus Curtissiibacteriota</taxon>
    </lineage>
</organism>
<evidence type="ECO:0000256" key="1">
    <source>
        <dbReference type="SAM" id="Phobius"/>
    </source>
</evidence>
<sequence>MFGLIISPLILFPLINLSVKILRFPASQVKIFLLLTIFTSINIVCTTVLIWALFSINASELLGIFVIKLPAYIVAYLLLMFLLNLTRAKLLTVFALIIIVDQLAFYSGDLFNPLVWMSSVFGI</sequence>
<name>A0A1F5H1X8_9BACT</name>
<dbReference type="EMBL" id="MFBO01000018">
    <property type="protein sequence ID" value="OGD98047.1"/>
    <property type="molecule type" value="Genomic_DNA"/>
</dbReference>
<keyword evidence="1" id="KW-0812">Transmembrane</keyword>
<gene>
    <name evidence="2" type="ORF">A3A49_00730</name>
</gene>
<feature type="transmembrane region" description="Helical" evidence="1">
    <location>
        <begin position="31"/>
        <end position="56"/>
    </location>
</feature>
<feature type="transmembrane region" description="Helical" evidence="1">
    <location>
        <begin position="6"/>
        <end position="24"/>
    </location>
</feature>
<keyword evidence="1" id="KW-0472">Membrane</keyword>
<feature type="transmembrane region" description="Helical" evidence="1">
    <location>
        <begin position="62"/>
        <end position="83"/>
    </location>
</feature>
<feature type="transmembrane region" description="Helical" evidence="1">
    <location>
        <begin position="90"/>
        <end position="108"/>
    </location>
</feature>